<comment type="cofactor">
    <cofactor evidence="16 17">
        <name>FMN</name>
        <dbReference type="ChEBI" id="CHEBI:58210"/>
    </cofactor>
</comment>
<evidence type="ECO:0000256" key="15">
    <source>
        <dbReference type="ARBA" id="ARBA00023201"/>
    </source>
</evidence>
<reference evidence="20" key="1">
    <citation type="submission" date="2016-10" db="EMBL/GenBank/DDBJ databases">
        <authorList>
            <person name="Varghese N."/>
            <person name="Submissions S."/>
        </authorList>
    </citation>
    <scope>NUCLEOTIDE SEQUENCE [LARGE SCALE GENOMIC DNA]</scope>
    <source>
        <strain evidence="20">DSM 11578</strain>
    </source>
</reference>
<keyword evidence="8 16" id="KW-1278">Translocase</keyword>
<evidence type="ECO:0000256" key="11">
    <source>
        <dbReference type="ARBA" id="ARBA00023053"/>
    </source>
</evidence>
<evidence type="ECO:0000256" key="17">
    <source>
        <dbReference type="PIRNR" id="PIRNR009437"/>
    </source>
</evidence>
<keyword evidence="13 16" id="KW-0830">Ubiquinone</keyword>
<proteinExistence type="inferred from homology"/>
<evidence type="ECO:0000256" key="5">
    <source>
        <dbReference type="ARBA" id="ARBA00022630"/>
    </source>
</evidence>
<keyword evidence="20" id="KW-1185">Reference proteome</keyword>
<keyword evidence="7 16" id="KW-0812">Transmembrane</keyword>
<dbReference type="STRING" id="45496.SAMN04488079_12216"/>
<keyword evidence="3" id="KW-0997">Cell inner membrane</keyword>
<evidence type="ECO:0000256" key="14">
    <source>
        <dbReference type="ARBA" id="ARBA00023136"/>
    </source>
</evidence>
<feature type="modified residue" description="FMN phosphoryl threonine" evidence="16">
    <location>
        <position position="242"/>
    </location>
</feature>
<keyword evidence="9 16" id="KW-1133">Transmembrane helix</keyword>
<keyword evidence="12 16" id="KW-0406">Ion transport</keyword>
<keyword evidence="14 16" id="KW-0472">Membrane</keyword>
<dbReference type="OrthoDB" id="9786835at2"/>
<dbReference type="Proteomes" id="UP000198924">
    <property type="component" value="Unassembled WGS sequence"/>
</dbReference>
<protein>
    <recommendedName>
        <fullName evidence="16 17">Na(+)-translocating NADH-quinone reductase subunit C</fullName>
        <shortName evidence="16 17">Na(+)-NQR subunit C</shortName>
        <shortName evidence="16 17">Na(+)-translocating NQR subunit C</shortName>
        <ecNumber evidence="16 17">7.2.1.1</ecNumber>
    </recommendedName>
    <alternativeName>
        <fullName evidence="16 17">NQR complex subunit C</fullName>
    </alternativeName>
    <alternativeName>
        <fullName evidence="16 17">NQR-1 subunit C</fullName>
    </alternativeName>
</protein>
<comment type="caution">
    <text evidence="16">Lacks conserved residue(s) required for the propagation of feature annotation.</text>
</comment>
<evidence type="ECO:0000313" key="19">
    <source>
        <dbReference type="EMBL" id="SFK73287.1"/>
    </source>
</evidence>
<dbReference type="GO" id="GO:0016655">
    <property type="term" value="F:oxidoreductase activity, acting on NAD(P)H, quinone or similar compound as acceptor"/>
    <property type="evidence" value="ECO:0007669"/>
    <property type="project" value="UniProtKB-UniRule"/>
</dbReference>
<dbReference type="PANTHER" id="PTHR37838:SF1">
    <property type="entry name" value="NA(+)-TRANSLOCATING NADH-QUINONE REDUCTASE SUBUNIT C"/>
    <property type="match status" value="1"/>
</dbReference>
<organism evidence="19 20">
    <name type="scientific">Methylophaga sulfidovorans</name>
    <dbReference type="NCBI Taxonomy" id="45496"/>
    <lineage>
        <taxon>Bacteria</taxon>
        <taxon>Pseudomonadati</taxon>
        <taxon>Pseudomonadota</taxon>
        <taxon>Gammaproteobacteria</taxon>
        <taxon>Thiotrichales</taxon>
        <taxon>Piscirickettsiaceae</taxon>
        <taxon>Methylophaga</taxon>
    </lineage>
</organism>
<dbReference type="RefSeq" id="WP_091715955.1">
    <property type="nucleotide sequence ID" value="NZ_FOSH01000022.1"/>
</dbReference>
<evidence type="ECO:0000256" key="16">
    <source>
        <dbReference type="HAMAP-Rule" id="MF_00427"/>
    </source>
</evidence>
<evidence type="ECO:0000256" key="1">
    <source>
        <dbReference type="ARBA" id="ARBA00022448"/>
    </source>
</evidence>
<keyword evidence="5 16" id="KW-0285">Flavoprotein</keyword>
<dbReference type="Pfam" id="PF04205">
    <property type="entry name" value="FMN_bind"/>
    <property type="match status" value="1"/>
</dbReference>
<feature type="transmembrane region" description="Helical" evidence="16">
    <location>
        <begin position="26"/>
        <end position="47"/>
    </location>
</feature>
<dbReference type="NCBIfam" id="TIGR01938">
    <property type="entry name" value="nqrC"/>
    <property type="match status" value="1"/>
</dbReference>
<dbReference type="NCBIfam" id="NF003749">
    <property type="entry name" value="PRK05346.1-5"/>
    <property type="match status" value="1"/>
</dbReference>
<keyword evidence="2 16" id="KW-1003">Cell membrane</keyword>
<evidence type="ECO:0000256" key="7">
    <source>
        <dbReference type="ARBA" id="ARBA00022692"/>
    </source>
</evidence>
<dbReference type="InterPro" id="IPR007329">
    <property type="entry name" value="FMN-bd"/>
</dbReference>
<dbReference type="AlphaFoldDB" id="A0A1I4BYN7"/>
<comment type="similarity">
    <text evidence="16 17">Belongs to the NqrC family.</text>
</comment>
<dbReference type="PANTHER" id="PTHR37838">
    <property type="entry name" value="NA(+)-TRANSLOCATING NADH-QUINONE REDUCTASE SUBUNIT C"/>
    <property type="match status" value="1"/>
</dbReference>
<dbReference type="EC" id="7.2.1.1" evidence="16 17"/>
<dbReference type="HAMAP" id="MF_00427">
    <property type="entry name" value="NqrC"/>
    <property type="match status" value="1"/>
</dbReference>
<keyword evidence="1 16" id="KW-0813">Transport</keyword>
<feature type="domain" description="FMN-binding" evidence="18">
    <location>
        <begin position="158"/>
        <end position="259"/>
    </location>
</feature>
<dbReference type="EMBL" id="FOSH01000022">
    <property type="protein sequence ID" value="SFK73287.1"/>
    <property type="molecule type" value="Genomic_DNA"/>
</dbReference>
<keyword evidence="6 16" id="KW-0288">FMN</keyword>
<evidence type="ECO:0000313" key="20">
    <source>
        <dbReference type="Proteomes" id="UP000198924"/>
    </source>
</evidence>
<name>A0A1I4BYN7_9GAMM</name>
<dbReference type="GO" id="GO:0006814">
    <property type="term" value="P:sodium ion transport"/>
    <property type="evidence" value="ECO:0007669"/>
    <property type="project" value="UniProtKB-UniRule"/>
</dbReference>
<gene>
    <name evidence="16" type="primary">nqrC</name>
    <name evidence="19" type="ORF">SAMN04488079_12216</name>
</gene>
<keyword evidence="4 16" id="KW-0597">Phosphoprotein</keyword>
<dbReference type="PIRSF" id="PIRSF009437">
    <property type="entry name" value="NQR-1_subunit_C"/>
    <property type="match status" value="1"/>
</dbReference>
<dbReference type="GO" id="GO:0005886">
    <property type="term" value="C:plasma membrane"/>
    <property type="evidence" value="ECO:0007669"/>
    <property type="project" value="UniProtKB-SubCell"/>
</dbReference>
<evidence type="ECO:0000256" key="4">
    <source>
        <dbReference type="ARBA" id="ARBA00022553"/>
    </source>
</evidence>
<evidence type="ECO:0000256" key="2">
    <source>
        <dbReference type="ARBA" id="ARBA00022475"/>
    </source>
</evidence>
<evidence type="ECO:0000256" key="12">
    <source>
        <dbReference type="ARBA" id="ARBA00023065"/>
    </source>
</evidence>
<dbReference type="InterPro" id="IPR010204">
    <property type="entry name" value="NqrC"/>
</dbReference>
<comment type="function">
    <text evidence="16">NQR complex catalyzes the reduction of ubiquinone-1 to ubiquinol by two successive reactions, coupled with the transport of Na(+) ions from the cytoplasm to the periplasm. NqrA to NqrE are probably involved in the second step, the conversion of ubisemiquinone to ubiquinol.</text>
</comment>
<comment type="subunit">
    <text evidence="16 17">Composed of six subunits; NqrA, NqrB, NqrC, NqrD, NqrE and NqrF.</text>
</comment>
<evidence type="ECO:0000256" key="13">
    <source>
        <dbReference type="ARBA" id="ARBA00023075"/>
    </source>
</evidence>
<comment type="subcellular location">
    <subcellularLocation>
        <location evidence="16">Cell membrane</location>
        <topology evidence="16">Single-pass membrane protein</topology>
    </subcellularLocation>
</comment>
<evidence type="ECO:0000256" key="10">
    <source>
        <dbReference type="ARBA" id="ARBA00023027"/>
    </source>
</evidence>
<evidence type="ECO:0000259" key="18">
    <source>
        <dbReference type="SMART" id="SM00900"/>
    </source>
</evidence>
<evidence type="ECO:0000256" key="3">
    <source>
        <dbReference type="ARBA" id="ARBA00022519"/>
    </source>
</evidence>
<comment type="catalytic activity">
    <reaction evidence="16 17">
        <text>a ubiquinone + n Na(+)(in) + NADH + H(+) = a ubiquinol + n Na(+)(out) + NAD(+)</text>
        <dbReference type="Rhea" id="RHEA:47748"/>
        <dbReference type="Rhea" id="RHEA-COMP:9565"/>
        <dbReference type="Rhea" id="RHEA-COMP:9566"/>
        <dbReference type="ChEBI" id="CHEBI:15378"/>
        <dbReference type="ChEBI" id="CHEBI:16389"/>
        <dbReference type="ChEBI" id="CHEBI:17976"/>
        <dbReference type="ChEBI" id="CHEBI:29101"/>
        <dbReference type="ChEBI" id="CHEBI:57540"/>
        <dbReference type="ChEBI" id="CHEBI:57945"/>
        <dbReference type="EC" id="7.2.1.1"/>
    </reaction>
</comment>
<sequence length="274" mass="30041">MAETNTKKGLLGGLLNLPNDDPKKTLFIAILLCLICSVMVSTAAVYLRPIQDDNKKDDIKKNILAVTGLSDQAGTVDEIFSQFEVKLVDLSTGNYADNNIDPVSYDQRAAAADPQTSIKLDDKEDIASIGRRAKYAPVYILKDGDTIKQVVLPVHGYGLWSTLYGFLALEGDFNTVRGLRFYEQAETPGLGGEVDNPKWRAQWAGKKIFDAEGNVEIRVIRGHVEPNTVNAQYKVDGLSGATLTSNGVTNLLQFWLGDEGFGPYLKKMHSELGK</sequence>
<accession>A0A1I4BYN7</accession>
<evidence type="ECO:0000256" key="6">
    <source>
        <dbReference type="ARBA" id="ARBA00022643"/>
    </source>
</evidence>
<evidence type="ECO:0000256" key="9">
    <source>
        <dbReference type="ARBA" id="ARBA00022989"/>
    </source>
</evidence>
<dbReference type="SMART" id="SM00900">
    <property type="entry name" value="FMN_bind"/>
    <property type="match status" value="1"/>
</dbReference>
<keyword evidence="10 16" id="KW-0520">NAD</keyword>
<keyword evidence="11 16" id="KW-0915">Sodium</keyword>
<evidence type="ECO:0000256" key="8">
    <source>
        <dbReference type="ARBA" id="ARBA00022967"/>
    </source>
</evidence>
<keyword evidence="15 16" id="KW-0739">Sodium transport</keyword>
<dbReference type="GO" id="GO:0010181">
    <property type="term" value="F:FMN binding"/>
    <property type="evidence" value="ECO:0007669"/>
    <property type="project" value="UniProtKB-UniRule"/>
</dbReference>